<organism evidence="1 2">
    <name type="scientific">Bauhinia variegata</name>
    <name type="common">Purple orchid tree</name>
    <name type="synonym">Phanera variegata</name>
    <dbReference type="NCBI Taxonomy" id="167791"/>
    <lineage>
        <taxon>Eukaryota</taxon>
        <taxon>Viridiplantae</taxon>
        <taxon>Streptophyta</taxon>
        <taxon>Embryophyta</taxon>
        <taxon>Tracheophyta</taxon>
        <taxon>Spermatophyta</taxon>
        <taxon>Magnoliopsida</taxon>
        <taxon>eudicotyledons</taxon>
        <taxon>Gunneridae</taxon>
        <taxon>Pentapetalae</taxon>
        <taxon>rosids</taxon>
        <taxon>fabids</taxon>
        <taxon>Fabales</taxon>
        <taxon>Fabaceae</taxon>
        <taxon>Cercidoideae</taxon>
        <taxon>Cercideae</taxon>
        <taxon>Bauhiniinae</taxon>
        <taxon>Bauhinia</taxon>
    </lineage>
</organism>
<evidence type="ECO:0000313" key="2">
    <source>
        <dbReference type="Proteomes" id="UP000828941"/>
    </source>
</evidence>
<proteinExistence type="predicted"/>
<reference evidence="1 2" key="1">
    <citation type="journal article" date="2022" name="DNA Res.">
        <title>Chromosomal-level genome assembly of the orchid tree Bauhinia variegata (Leguminosae; Cercidoideae) supports the allotetraploid origin hypothesis of Bauhinia.</title>
        <authorList>
            <person name="Zhong Y."/>
            <person name="Chen Y."/>
            <person name="Zheng D."/>
            <person name="Pang J."/>
            <person name="Liu Y."/>
            <person name="Luo S."/>
            <person name="Meng S."/>
            <person name="Qian L."/>
            <person name="Wei D."/>
            <person name="Dai S."/>
            <person name="Zhou R."/>
        </authorList>
    </citation>
    <scope>NUCLEOTIDE SEQUENCE [LARGE SCALE GENOMIC DNA]</scope>
    <source>
        <strain evidence="1">BV-YZ2020</strain>
    </source>
</reference>
<accession>A0ACB9LA91</accession>
<dbReference type="EMBL" id="CM039437">
    <property type="protein sequence ID" value="KAI4306186.1"/>
    <property type="molecule type" value="Genomic_DNA"/>
</dbReference>
<keyword evidence="2" id="KW-1185">Reference proteome</keyword>
<dbReference type="Proteomes" id="UP000828941">
    <property type="component" value="Chromosome 12"/>
</dbReference>
<name>A0ACB9LA91_BAUVA</name>
<comment type="caution">
    <text evidence="1">The sequence shown here is derived from an EMBL/GenBank/DDBJ whole genome shotgun (WGS) entry which is preliminary data.</text>
</comment>
<protein>
    <submittedName>
        <fullName evidence="1">Uncharacterized protein</fullName>
    </submittedName>
</protein>
<evidence type="ECO:0000313" key="1">
    <source>
        <dbReference type="EMBL" id="KAI4306186.1"/>
    </source>
</evidence>
<sequence>MLLFEFDGSQTHTNNPNFKFVHTNPAPTYYGVLSNGSNPYGSRENLSEGPSLNHASYPCPQNMGRILTGP</sequence>
<gene>
    <name evidence="1" type="ORF">L6164_029483</name>
</gene>